<keyword evidence="1" id="KW-0472">Membrane</keyword>
<reference evidence="2 3" key="1">
    <citation type="journal article" date="2019" name="Int. J. Syst. Evol. Microbiol.">
        <title>The Global Catalogue of Microorganisms (GCM) 10K type strain sequencing project: providing services to taxonomists for standard genome sequencing and annotation.</title>
        <authorList>
            <consortium name="The Broad Institute Genomics Platform"/>
            <consortium name="The Broad Institute Genome Sequencing Center for Infectious Disease"/>
            <person name="Wu L."/>
            <person name="Ma J."/>
        </authorList>
    </citation>
    <scope>NUCLEOTIDE SEQUENCE [LARGE SCALE GENOMIC DNA]</scope>
    <source>
        <strain evidence="2 3">JCM 6833</strain>
    </source>
</reference>
<name>A0ABN3QUC3_9ACTN</name>
<keyword evidence="1" id="KW-0812">Transmembrane</keyword>
<feature type="transmembrane region" description="Helical" evidence="1">
    <location>
        <begin position="128"/>
        <end position="149"/>
    </location>
</feature>
<dbReference type="Proteomes" id="UP001501509">
    <property type="component" value="Unassembled WGS sequence"/>
</dbReference>
<comment type="caution">
    <text evidence="2">The sequence shown here is derived from an EMBL/GenBank/DDBJ whole genome shotgun (WGS) entry which is preliminary data.</text>
</comment>
<evidence type="ECO:0000313" key="3">
    <source>
        <dbReference type="Proteomes" id="UP001501509"/>
    </source>
</evidence>
<feature type="transmembrane region" description="Helical" evidence="1">
    <location>
        <begin position="86"/>
        <end position="108"/>
    </location>
</feature>
<organism evidence="2 3">
    <name type="scientific">Actinomadura fulvescens</name>
    <dbReference type="NCBI Taxonomy" id="46160"/>
    <lineage>
        <taxon>Bacteria</taxon>
        <taxon>Bacillati</taxon>
        <taxon>Actinomycetota</taxon>
        <taxon>Actinomycetes</taxon>
        <taxon>Streptosporangiales</taxon>
        <taxon>Thermomonosporaceae</taxon>
        <taxon>Actinomadura</taxon>
    </lineage>
</organism>
<dbReference type="EMBL" id="BAAATD010000019">
    <property type="protein sequence ID" value="GAA2635527.1"/>
    <property type="molecule type" value="Genomic_DNA"/>
</dbReference>
<keyword evidence="1" id="KW-1133">Transmembrane helix</keyword>
<dbReference type="RefSeq" id="WP_344548525.1">
    <property type="nucleotide sequence ID" value="NZ_BAAATD010000019.1"/>
</dbReference>
<keyword evidence="3" id="KW-1185">Reference proteome</keyword>
<sequence length="168" mass="19192">MSPVLQLRLTLTAVIGLAYWLFGNLYEAIVFSPNWVRDSPDQFTRLDGFFTVTGPTLYFVPLTPLVLVLVWLLWWRNRDEDLVPDYRRAALAALILTALTAYIVAAVVSQMFGADALARPENLNAAAWRWNVLNIVRMILTAATAWFMFNAFRKLDRRTGTGRRPEQD</sequence>
<feature type="transmembrane region" description="Helical" evidence="1">
    <location>
        <begin position="7"/>
        <end position="29"/>
    </location>
</feature>
<gene>
    <name evidence="2" type="ORF">GCM10010411_88260</name>
</gene>
<proteinExistence type="predicted"/>
<feature type="transmembrane region" description="Helical" evidence="1">
    <location>
        <begin position="49"/>
        <end position="74"/>
    </location>
</feature>
<protein>
    <submittedName>
        <fullName evidence="2">DUF1772 domain-containing protein</fullName>
    </submittedName>
</protein>
<evidence type="ECO:0000256" key="1">
    <source>
        <dbReference type="SAM" id="Phobius"/>
    </source>
</evidence>
<accession>A0ABN3QUC3</accession>
<evidence type="ECO:0000313" key="2">
    <source>
        <dbReference type="EMBL" id="GAA2635527.1"/>
    </source>
</evidence>